<feature type="transmembrane region" description="Helical" evidence="5">
    <location>
        <begin position="78"/>
        <end position="98"/>
    </location>
</feature>
<dbReference type="GO" id="GO:0016020">
    <property type="term" value="C:membrane"/>
    <property type="evidence" value="ECO:0007669"/>
    <property type="project" value="UniProtKB-SubCell"/>
</dbReference>
<dbReference type="Pfam" id="PF13664">
    <property type="entry name" value="DUF4149"/>
    <property type="match status" value="1"/>
</dbReference>
<evidence type="ECO:0000256" key="3">
    <source>
        <dbReference type="ARBA" id="ARBA00022989"/>
    </source>
</evidence>
<dbReference type="RefSeq" id="WP_069294946.1">
    <property type="nucleotide sequence ID" value="NZ_MCRI01000002.1"/>
</dbReference>
<evidence type="ECO:0000256" key="5">
    <source>
        <dbReference type="SAM" id="Phobius"/>
    </source>
</evidence>
<keyword evidence="3 5" id="KW-1133">Transmembrane helix</keyword>
<reference evidence="7 8" key="1">
    <citation type="submission" date="2016-07" db="EMBL/GenBank/DDBJ databases">
        <title>Draft Genome Sequence of Methylophaga muralis Bur 1.</title>
        <authorList>
            <person name="Vasilenko O.V."/>
            <person name="Doronina N.V."/>
            <person name="Shmareva M.N."/>
            <person name="Tarlachkov S.V."/>
            <person name="Mustakhimov I."/>
            <person name="Trotsenko Y.A."/>
        </authorList>
    </citation>
    <scope>NUCLEOTIDE SEQUENCE [LARGE SCALE GENOMIC DNA]</scope>
    <source>
        <strain evidence="7 8">Bur 1</strain>
    </source>
</reference>
<proteinExistence type="predicted"/>
<feature type="transmembrane region" description="Helical" evidence="5">
    <location>
        <begin position="126"/>
        <end position="144"/>
    </location>
</feature>
<comment type="caution">
    <text evidence="7">The sequence shown here is derived from an EMBL/GenBank/DDBJ whole genome shotgun (WGS) entry which is preliminary data.</text>
</comment>
<keyword evidence="2 5" id="KW-0812">Transmembrane</keyword>
<feature type="transmembrane region" description="Helical" evidence="5">
    <location>
        <begin position="48"/>
        <end position="66"/>
    </location>
</feature>
<dbReference type="Proteomes" id="UP000094379">
    <property type="component" value="Unassembled WGS sequence"/>
</dbReference>
<organism evidence="7 8">
    <name type="scientific">Methylophaga muralis</name>
    <dbReference type="NCBI Taxonomy" id="291169"/>
    <lineage>
        <taxon>Bacteria</taxon>
        <taxon>Pseudomonadati</taxon>
        <taxon>Pseudomonadota</taxon>
        <taxon>Gammaproteobacteria</taxon>
        <taxon>Thiotrichales</taxon>
        <taxon>Piscirickettsiaceae</taxon>
        <taxon>Methylophaga</taxon>
    </lineage>
</organism>
<comment type="subcellular location">
    <subcellularLocation>
        <location evidence="1">Membrane</location>
    </subcellularLocation>
</comment>
<evidence type="ECO:0000256" key="4">
    <source>
        <dbReference type="ARBA" id="ARBA00023136"/>
    </source>
</evidence>
<keyword evidence="4 5" id="KW-0472">Membrane</keyword>
<protein>
    <recommendedName>
        <fullName evidence="6">TMEM205-like domain-containing protein</fullName>
    </recommendedName>
</protein>
<feature type="transmembrane region" description="Helical" evidence="5">
    <location>
        <begin position="12"/>
        <end position="36"/>
    </location>
</feature>
<dbReference type="PATRIC" id="fig|291169.3.peg.348"/>
<gene>
    <name evidence="7" type="ORF">A9E74_00345</name>
</gene>
<evidence type="ECO:0000256" key="1">
    <source>
        <dbReference type="ARBA" id="ARBA00004370"/>
    </source>
</evidence>
<evidence type="ECO:0000256" key="2">
    <source>
        <dbReference type="ARBA" id="ARBA00022692"/>
    </source>
</evidence>
<evidence type="ECO:0000259" key="6">
    <source>
        <dbReference type="Pfam" id="PF13664"/>
    </source>
</evidence>
<keyword evidence="8" id="KW-1185">Reference proteome</keyword>
<name>A0A1E3GUT9_9GAMM</name>
<evidence type="ECO:0000313" key="8">
    <source>
        <dbReference type="Proteomes" id="UP000094379"/>
    </source>
</evidence>
<dbReference type="InterPro" id="IPR025423">
    <property type="entry name" value="TMEM205-like"/>
</dbReference>
<evidence type="ECO:0000313" key="7">
    <source>
        <dbReference type="EMBL" id="ODN67839.1"/>
    </source>
</evidence>
<dbReference type="STRING" id="291169.A9E74_00345"/>
<sequence length="155" mass="17437">MLSLSETIGERLLLTLWVGALWSIGYLAVPLAFVSLETLVAAEYAAKLFFAVNVIGLISGTLILLGKLSIQRGRVLHSWRFWVLISMLVITLIFSMYVQPEMANIKTIENWRLNTDLAQSFERLHMLSQNLYLMLSIAGLLLVLSSDKQHMAQQA</sequence>
<dbReference type="EMBL" id="MCRI01000002">
    <property type="protein sequence ID" value="ODN67839.1"/>
    <property type="molecule type" value="Genomic_DNA"/>
</dbReference>
<dbReference type="AlphaFoldDB" id="A0A1E3GUT9"/>
<accession>A0A1E3GUT9</accession>
<feature type="domain" description="TMEM205-like" evidence="6">
    <location>
        <begin position="12"/>
        <end position="107"/>
    </location>
</feature>